<sequence length="128" mass="15002">MLENIKQAKNWEDRYRFIIQAGKHLSQPSPDELAQMQSIQGCEAGLWFMVIPQHDDTFQFQAYSEARIMNGLLWLLLQNINGQPQEQLQQFNIRQFFDELGIASRLSETRLNGLKQIEEILHNLQLCI</sequence>
<dbReference type="Proteomes" id="UP000595009">
    <property type="component" value="Chromosome"/>
</dbReference>
<protein>
    <submittedName>
        <fullName evidence="3">SufE family protein</fullName>
    </submittedName>
</protein>
<comment type="similarity">
    <text evidence="1">Belongs to the SufE family.</text>
</comment>
<dbReference type="Pfam" id="PF02657">
    <property type="entry name" value="SufE"/>
    <property type="match status" value="1"/>
</dbReference>
<reference evidence="3 4" key="1">
    <citation type="submission" date="2020-10" db="EMBL/GenBank/DDBJ databases">
        <title>Genomic diversity and antimicrobial resistance of Haemophilus colonising the airways of young children with cystic fibrosis.</title>
        <authorList>
            <person name="Watts S.C."/>
            <person name="Judd L.M."/>
            <person name="Carzino R."/>
            <person name="Ranganathan S."/>
            <person name="Holt K.E."/>
        </authorList>
    </citation>
    <scope>NUCLEOTIDE SEQUENCE [LARGE SCALE GENOMIC DNA]</scope>
    <source>
        <strain evidence="3 4">M1C137_2</strain>
    </source>
</reference>
<feature type="domain" description="Fe-S metabolism associated" evidence="2">
    <location>
        <begin position="3"/>
        <end position="119"/>
    </location>
</feature>
<dbReference type="PANTHER" id="PTHR43597">
    <property type="entry name" value="SULFUR ACCEPTOR PROTEIN CSDE"/>
    <property type="match status" value="1"/>
</dbReference>
<accession>A0A7M1NXF4</accession>
<evidence type="ECO:0000256" key="1">
    <source>
        <dbReference type="ARBA" id="ARBA00010282"/>
    </source>
</evidence>
<dbReference type="EMBL" id="CP063120">
    <property type="protein sequence ID" value="QOR16954.1"/>
    <property type="molecule type" value="Genomic_DNA"/>
</dbReference>
<dbReference type="RefSeq" id="WP_102704051.1">
    <property type="nucleotide sequence ID" value="NZ_CP063120.1"/>
</dbReference>
<dbReference type="AlphaFoldDB" id="A0A7M1NXF4"/>
<evidence type="ECO:0000259" key="2">
    <source>
        <dbReference type="Pfam" id="PF02657"/>
    </source>
</evidence>
<dbReference type="PANTHER" id="PTHR43597:SF5">
    <property type="entry name" value="SUFE-LIKE PROTEIN 2, CHLOROPLASTIC"/>
    <property type="match status" value="1"/>
</dbReference>
<dbReference type="SUPFAM" id="SSF82649">
    <property type="entry name" value="SufE/NifU"/>
    <property type="match status" value="1"/>
</dbReference>
<name>A0A7M1NXF4_HAEPA</name>
<proteinExistence type="inferred from homology"/>
<gene>
    <name evidence="3" type="ORF">INP94_08790</name>
</gene>
<evidence type="ECO:0000313" key="3">
    <source>
        <dbReference type="EMBL" id="QOR16954.1"/>
    </source>
</evidence>
<dbReference type="Gene3D" id="3.90.1010.10">
    <property type="match status" value="1"/>
</dbReference>
<evidence type="ECO:0000313" key="4">
    <source>
        <dbReference type="Proteomes" id="UP000595009"/>
    </source>
</evidence>
<dbReference type="InterPro" id="IPR003808">
    <property type="entry name" value="Fe-S_metab-assoc_dom"/>
</dbReference>
<organism evidence="3 4">
    <name type="scientific">Haemophilus parainfluenzae</name>
    <dbReference type="NCBI Taxonomy" id="729"/>
    <lineage>
        <taxon>Bacteria</taxon>
        <taxon>Pseudomonadati</taxon>
        <taxon>Pseudomonadota</taxon>
        <taxon>Gammaproteobacteria</taxon>
        <taxon>Pasteurellales</taxon>
        <taxon>Pasteurellaceae</taxon>
        <taxon>Haemophilus</taxon>
    </lineage>
</organism>